<dbReference type="SUPFAM" id="SSF56349">
    <property type="entry name" value="DNA breaking-rejoining enzymes"/>
    <property type="match status" value="1"/>
</dbReference>
<dbReference type="Gene3D" id="3.30.160.390">
    <property type="entry name" value="Integrase, DNA-binding domain"/>
    <property type="match status" value="1"/>
</dbReference>
<evidence type="ECO:0000256" key="4">
    <source>
        <dbReference type="ARBA" id="ARBA00023172"/>
    </source>
</evidence>
<dbReference type="Gene3D" id="1.10.150.130">
    <property type="match status" value="1"/>
</dbReference>
<name>A0ABX6GTG1_9GAMM</name>
<keyword evidence="7" id="KW-1185">Reference proteome</keyword>
<sequence>MPKTLLTDTKIKGLKPKASAYYVWHAAATRGTGRLGVKVYPSGRRVFVYRYFVGGKAKFERIGDYPLTTLSVAQDKARAAMASLQNGGGIIFGYASVGDLFADYISNQKTRGKRAWALSERRLNGVLASGHINAKTPAKDVTTHQIRLVLSDMIRRGAIGGASKLRAVMHAAFNFGLHADNDPMSVDKPQRYGMTMNPVSAIPDQPGAARALDRFLSWDELAKILTIIKSGASGMPHDLERLFMISLYTGGQRPWEIIKNYRRSVVERDKTLSIPPELSKSLNWHVVPLTDTAWYFVTEQLNSHKSEYLFPSPRRPDSLRNTGHYSRVIKDFCYDYDLEPFTPRDIRRTFKTLAGDMGLSIELRDRIQNHKRPGVSSKHYDRYDYIREKRQGLEAWEKKLNRL</sequence>
<evidence type="ECO:0000256" key="2">
    <source>
        <dbReference type="ARBA" id="ARBA00022908"/>
    </source>
</evidence>
<accession>A0ABX6GTG1</accession>
<dbReference type="InterPro" id="IPR050808">
    <property type="entry name" value="Phage_Integrase"/>
</dbReference>
<dbReference type="Proteomes" id="UP000430368">
    <property type="component" value="Chromosome"/>
</dbReference>
<dbReference type="Pfam" id="PF13356">
    <property type="entry name" value="Arm-DNA-bind_3"/>
    <property type="match status" value="1"/>
</dbReference>
<organism evidence="6 7">
    <name type="scientific">Serratia rhizosphaerae</name>
    <dbReference type="NCBI Taxonomy" id="2597702"/>
    <lineage>
        <taxon>Bacteria</taxon>
        <taxon>Pseudomonadati</taxon>
        <taxon>Pseudomonadota</taxon>
        <taxon>Gammaproteobacteria</taxon>
        <taxon>Enterobacterales</taxon>
        <taxon>Yersiniaceae</taxon>
        <taxon>Serratia</taxon>
    </lineage>
</organism>
<protein>
    <submittedName>
        <fullName evidence="6">Site-specific integrase</fullName>
    </submittedName>
</protein>
<keyword evidence="4" id="KW-0233">DNA recombination</keyword>
<dbReference type="InterPro" id="IPR002104">
    <property type="entry name" value="Integrase_catalytic"/>
</dbReference>
<evidence type="ECO:0000256" key="3">
    <source>
        <dbReference type="ARBA" id="ARBA00023125"/>
    </source>
</evidence>
<evidence type="ECO:0000259" key="5">
    <source>
        <dbReference type="PROSITE" id="PS51898"/>
    </source>
</evidence>
<dbReference type="RefSeq" id="WP_160031138.1">
    <property type="nucleotide sequence ID" value="NZ_CP041764.1"/>
</dbReference>
<dbReference type="EMBL" id="CP041764">
    <property type="protein sequence ID" value="QHA89548.1"/>
    <property type="molecule type" value="Genomic_DNA"/>
</dbReference>
<proteinExistence type="inferred from homology"/>
<dbReference type="InterPro" id="IPR011010">
    <property type="entry name" value="DNA_brk_join_enz"/>
</dbReference>
<evidence type="ECO:0000256" key="1">
    <source>
        <dbReference type="ARBA" id="ARBA00008857"/>
    </source>
</evidence>
<comment type="similarity">
    <text evidence="1">Belongs to the 'phage' integrase family.</text>
</comment>
<keyword evidence="2" id="KW-0229">DNA integration</keyword>
<reference evidence="6 7" key="1">
    <citation type="submission" date="2019-07" db="EMBL/GenBank/DDBJ databases">
        <title>Serratia dokdonensis sp. nov., an elicitor of systemic resistance in Nicotiana Tabacum.</title>
        <authorList>
            <person name="Son J.-S."/>
            <person name="Hwang Y.-J."/>
            <person name="Lee S.-Y."/>
            <person name="Ghim S.-Y."/>
        </authorList>
    </citation>
    <scope>NUCLEOTIDE SEQUENCE [LARGE SCALE GENOMIC DNA]</scope>
    <source>
        <strain evidence="6 7">KUDC3025</strain>
    </source>
</reference>
<evidence type="ECO:0000313" key="6">
    <source>
        <dbReference type="EMBL" id="QHA89548.1"/>
    </source>
</evidence>
<keyword evidence="3" id="KW-0238">DNA-binding</keyword>
<dbReference type="PANTHER" id="PTHR30629:SF2">
    <property type="entry name" value="PROPHAGE INTEGRASE INTS-RELATED"/>
    <property type="match status" value="1"/>
</dbReference>
<evidence type="ECO:0000313" key="7">
    <source>
        <dbReference type="Proteomes" id="UP000430368"/>
    </source>
</evidence>
<dbReference type="PROSITE" id="PS51898">
    <property type="entry name" value="TYR_RECOMBINASE"/>
    <property type="match status" value="1"/>
</dbReference>
<feature type="domain" description="Tyr recombinase" evidence="5">
    <location>
        <begin position="211"/>
        <end position="393"/>
    </location>
</feature>
<dbReference type="Gene3D" id="1.10.443.10">
    <property type="entry name" value="Intergrase catalytic core"/>
    <property type="match status" value="1"/>
</dbReference>
<dbReference type="InterPro" id="IPR025166">
    <property type="entry name" value="Integrase_DNA_bind_dom"/>
</dbReference>
<dbReference type="CDD" id="cd00801">
    <property type="entry name" value="INT_P4_C"/>
    <property type="match status" value="1"/>
</dbReference>
<dbReference type="Pfam" id="PF00589">
    <property type="entry name" value="Phage_integrase"/>
    <property type="match status" value="1"/>
</dbReference>
<dbReference type="PANTHER" id="PTHR30629">
    <property type="entry name" value="PROPHAGE INTEGRASE"/>
    <property type="match status" value="1"/>
</dbReference>
<dbReference type="InterPro" id="IPR010998">
    <property type="entry name" value="Integrase_recombinase_N"/>
</dbReference>
<dbReference type="InterPro" id="IPR013762">
    <property type="entry name" value="Integrase-like_cat_sf"/>
</dbReference>
<gene>
    <name evidence="6" type="ORF">FO014_22595</name>
</gene>
<dbReference type="InterPro" id="IPR038488">
    <property type="entry name" value="Integrase_DNA-bd_sf"/>
</dbReference>